<dbReference type="EMBL" id="PHGZ01000008">
    <property type="protein sequence ID" value="PJG83337.1"/>
    <property type="molecule type" value="Genomic_DNA"/>
</dbReference>
<accession>A0A2M8RWR8</accession>
<dbReference type="Proteomes" id="UP000230282">
    <property type="component" value="Unassembled WGS sequence"/>
</dbReference>
<dbReference type="AlphaFoldDB" id="A0A2M8RWR8"/>
<keyword evidence="2" id="KW-1185">Reference proteome</keyword>
<organism evidence="1 2">
    <name type="scientific">Caviibacterium pharyngocola</name>
    <dbReference type="NCBI Taxonomy" id="28159"/>
    <lineage>
        <taxon>Bacteria</taxon>
        <taxon>Pseudomonadati</taxon>
        <taxon>Pseudomonadota</taxon>
        <taxon>Gammaproteobacteria</taxon>
        <taxon>Pasteurellales</taxon>
        <taxon>Pasteurellaceae</taxon>
        <taxon>Caviibacterium</taxon>
    </lineage>
</organism>
<protein>
    <submittedName>
        <fullName evidence="1">Uncharacterized protein</fullName>
    </submittedName>
</protein>
<dbReference type="RefSeq" id="WP_100296275.1">
    <property type="nucleotide sequence ID" value="NZ_PHGZ01000008.1"/>
</dbReference>
<gene>
    <name evidence="1" type="ORF">CVP04_04230</name>
</gene>
<dbReference type="OrthoDB" id="1425096at2"/>
<sequence length="219" mass="25962">MTTLTAQSLQTYFKQHRDIEGFSENFCLRIHRTLSWLKKAEKAEDLDTKFIALWIAFNAAYARELDQVKDRAVFNEFLLRICALDEDKRIYDLIWKQFPQSIRLLLGNQFVFQDFWDFHNGKISEKAYKLAEMRNRERCLSALEKQKTEWILEVMFSRLYTLRNQILHGGATFDSSVNREQLRDGCNILALLVPAMVEIMLKNHNEIDWGKPFYPVVKD</sequence>
<comment type="caution">
    <text evidence="1">The sequence shown here is derived from an EMBL/GenBank/DDBJ whole genome shotgun (WGS) entry which is preliminary data.</text>
</comment>
<proteinExistence type="predicted"/>
<evidence type="ECO:0000313" key="1">
    <source>
        <dbReference type="EMBL" id="PJG83337.1"/>
    </source>
</evidence>
<reference evidence="1 2" key="1">
    <citation type="submission" date="2017-11" db="EMBL/GenBank/DDBJ databases">
        <title>Reclassification of Bisgaard taxon 5 as Caviibacterium pharyngocola gen. nov., sp. nov.</title>
        <authorList>
            <person name="Christensen H."/>
        </authorList>
    </citation>
    <scope>NUCLEOTIDE SEQUENCE [LARGE SCALE GENOMIC DNA]</scope>
    <source>
        <strain evidence="1 2">7_3</strain>
    </source>
</reference>
<name>A0A2M8RWR8_9PAST</name>
<evidence type="ECO:0000313" key="2">
    <source>
        <dbReference type="Proteomes" id="UP000230282"/>
    </source>
</evidence>